<accession>A0ABU1YVN2</accession>
<evidence type="ECO:0000256" key="1">
    <source>
        <dbReference type="SAM" id="SignalP"/>
    </source>
</evidence>
<dbReference type="NCBIfam" id="TIGR03790">
    <property type="entry name" value="TIGR03790 family protein"/>
    <property type="match status" value="1"/>
</dbReference>
<dbReference type="Proteomes" id="UP001180453">
    <property type="component" value="Unassembled WGS sequence"/>
</dbReference>
<feature type="chain" id="PRO_5046982858" evidence="1">
    <location>
        <begin position="21"/>
        <end position="462"/>
    </location>
</feature>
<comment type="caution">
    <text evidence="2">The sequence shown here is derived from an EMBL/GenBank/DDBJ whole genome shotgun (WGS) entry which is preliminary data.</text>
</comment>
<gene>
    <name evidence="2" type="ORF">J2X20_005609</name>
</gene>
<protein>
    <submittedName>
        <fullName evidence="2">Uncharacterized protein (TIGR03790 family)</fullName>
    </submittedName>
</protein>
<dbReference type="InterPro" id="IPR022265">
    <property type="entry name" value="CHP03790"/>
</dbReference>
<sequence>MSSSIRRLLPLLLTLLSACGGGGGGGAGGGDGGGGGGGGGIGQTLTLALPVNGLAPSDLAVVVAEGDALSEAVGAAYMAARGVPAANLIRVRVNTARDAISAADFALLKSDIDAKLPAGTQATLLTWAAPSRVTDACSMGITSAMAFGFDTRYCNPSPSSNACASTAASPLYDSEARRPQAELQIRPSMLLGARTLAAAQALISRGVAADASRPAGEGWLVRTTDVDRSVRWSDFSGLPAAWSGALTLNYVDNSGGPASANALSGKSGVLFYLTGLSSVANLSTLQFRPGALADTLTSTGGVLPSGAGQMPITAWLDAGATASYGTVEEPCNLQQKFSRASVLVDQYWRGATAIEAYWKAVQWPGQGLFVGEPLAQPFRDSPSFAIVAGEYQIRTRSLRPGARYSLEYLQGSSWTTLGSFTGARGQVLDGRAPLPPAAATRIRWRGPCPDNPGNTCTLAESS</sequence>
<dbReference type="PROSITE" id="PS51257">
    <property type="entry name" value="PROKAR_LIPOPROTEIN"/>
    <property type="match status" value="1"/>
</dbReference>
<evidence type="ECO:0000313" key="2">
    <source>
        <dbReference type="EMBL" id="MDR7272924.1"/>
    </source>
</evidence>
<dbReference type="EMBL" id="JAVDXU010000006">
    <property type="protein sequence ID" value="MDR7272924.1"/>
    <property type="molecule type" value="Genomic_DNA"/>
</dbReference>
<organism evidence="2 3">
    <name type="scientific">Roseateles saccharophilus</name>
    <name type="common">Pseudomonas saccharophila</name>
    <dbReference type="NCBI Taxonomy" id="304"/>
    <lineage>
        <taxon>Bacteria</taxon>
        <taxon>Pseudomonadati</taxon>
        <taxon>Pseudomonadota</taxon>
        <taxon>Betaproteobacteria</taxon>
        <taxon>Burkholderiales</taxon>
        <taxon>Sphaerotilaceae</taxon>
        <taxon>Roseateles</taxon>
    </lineage>
</organism>
<dbReference type="RefSeq" id="WP_310272760.1">
    <property type="nucleotide sequence ID" value="NZ_JAVDXU010000006.1"/>
</dbReference>
<proteinExistence type="predicted"/>
<feature type="signal peptide" evidence="1">
    <location>
        <begin position="1"/>
        <end position="20"/>
    </location>
</feature>
<evidence type="ECO:0000313" key="3">
    <source>
        <dbReference type="Proteomes" id="UP001180453"/>
    </source>
</evidence>
<name>A0ABU1YVN2_ROSSA</name>
<keyword evidence="1" id="KW-0732">Signal</keyword>
<keyword evidence="3" id="KW-1185">Reference proteome</keyword>
<reference evidence="2 3" key="1">
    <citation type="submission" date="2023-07" db="EMBL/GenBank/DDBJ databases">
        <title>Sorghum-associated microbial communities from plants grown in Nebraska, USA.</title>
        <authorList>
            <person name="Schachtman D."/>
        </authorList>
    </citation>
    <scope>NUCLEOTIDE SEQUENCE [LARGE SCALE GENOMIC DNA]</scope>
    <source>
        <strain evidence="2 3">BE314</strain>
    </source>
</reference>